<dbReference type="AlphaFoldDB" id="A0A370FY95"/>
<dbReference type="EMBL" id="QQAY01000030">
    <property type="protein sequence ID" value="RDI36448.1"/>
    <property type="molecule type" value="Genomic_DNA"/>
</dbReference>
<organism evidence="3 4">
    <name type="scientific">Falsibacillus pallidus</name>
    <dbReference type="NCBI Taxonomy" id="493781"/>
    <lineage>
        <taxon>Bacteria</taxon>
        <taxon>Bacillati</taxon>
        <taxon>Bacillota</taxon>
        <taxon>Bacilli</taxon>
        <taxon>Bacillales</taxon>
        <taxon>Bacillaceae</taxon>
        <taxon>Falsibacillus</taxon>
    </lineage>
</organism>
<evidence type="ECO:0000256" key="2">
    <source>
        <dbReference type="HAMAP-Rule" id="MF_00338"/>
    </source>
</evidence>
<dbReference type="SUPFAM" id="SSF117782">
    <property type="entry name" value="YbjQ-like"/>
    <property type="match status" value="1"/>
</dbReference>
<dbReference type="PANTHER" id="PTHR34068:SF2">
    <property type="entry name" value="UPF0145 PROTEIN SCO3412"/>
    <property type="match status" value="1"/>
</dbReference>
<sequence length="109" mass="11891">MLVVTTEKIEGYEIKEVKGACYGLVVRSRGFAGQVTASLRSLVGGEIKEYTQLLEDARKQALDRMTKNAHAMGANAIIMFRFDSGEIGQNMSEIVAYGTAVVAEKSDQQ</sequence>
<comment type="caution">
    <text evidence="3">The sequence shown here is derived from an EMBL/GenBank/DDBJ whole genome shotgun (WGS) entry which is preliminary data.</text>
</comment>
<evidence type="ECO:0000313" key="3">
    <source>
        <dbReference type="EMBL" id="RDI36448.1"/>
    </source>
</evidence>
<dbReference type="Gene3D" id="3.30.110.70">
    <property type="entry name" value="Hypothetical protein apc22750. Chain B"/>
    <property type="match status" value="1"/>
</dbReference>
<dbReference type="OrthoDB" id="9796448at2"/>
<dbReference type="HAMAP" id="MF_00338">
    <property type="entry name" value="UPF0145"/>
    <property type="match status" value="1"/>
</dbReference>
<accession>A0A370FY95</accession>
<dbReference type="RefSeq" id="WP_114747383.1">
    <property type="nucleotide sequence ID" value="NZ_CP158866.1"/>
</dbReference>
<dbReference type="Pfam" id="PF01906">
    <property type="entry name" value="YbjQ_1"/>
    <property type="match status" value="1"/>
</dbReference>
<name>A0A370FY95_9BACI</name>
<gene>
    <name evidence="3" type="ORF">DFR59_1305</name>
</gene>
<dbReference type="InterPro" id="IPR002765">
    <property type="entry name" value="UPF0145_YbjQ-like"/>
</dbReference>
<dbReference type="PANTHER" id="PTHR34068">
    <property type="entry name" value="UPF0145 PROTEIN YBJQ"/>
    <property type="match status" value="1"/>
</dbReference>
<comment type="similarity">
    <text evidence="1 2">Belongs to the UPF0145 family.</text>
</comment>
<keyword evidence="4" id="KW-1185">Reference proteome</keyword>
<dbReference type="Proteomes" id="UP000255326">
    <property type="component" value="Unassembled WGS sequence"/>
</dbReference>
<dbReference type="InterPro" id="IPR035439">
    <property type="entry name" value="UPF0145_dom_sf"/>
</dbReference>
<reference evidence="3 4" key="1">
    <citation type="submission" date="2018-07" db="EMBL/GenBank/DDBJ databases">
        <title>Genomic Encyclopedia of Type Strains, Phase IV (KMG-IV): sequencing the most valuable type-strain genomes for metagenomic binning, comparative biology and taxonomic classification.</title>
        <authorList>
            <person name="Goeker M."/>
        </authorList>
    </citation>
    <scope>NUCLEOTIDE SEQUENCE [LARGE SCALE GENOMIC DNA]</scope>
    <source>
        <strain evidence="3 4">DSM 25281</strain>
    </source>
</reference>
<proteinExistence type="inferred from homology"/>
<evidence type="ECO:0000256" key="1">
    <source>
        <dbReference type="ARBA" id="ARBA00010751"/>
    </source>
</evidence>
<protein>
    <recommendedName>
        <fullName evidence="2">UPF0145 protein DFR59_1305</fullName>
    </recommendedName>
</protein>
<evidence type="ECO:0000313" key="4">
    <source>
        <dbReference type="Proteomes" id="UP000255326"/>
    </source>
</evidence>